<dbReference type="EMBL" id="CAJOBZ010000031">
    <property type="protein sequence ID" value="CAF4890867.1"/>
    <property type="molecule type" value="Genomic_DNA"/>
</dbReference>
<evidence type="ECO:0000256" key="2">
    <source>
        <dbReference type="SAM" id="MobiDB-lite"/>
    </source>
</evidence>
<evidence type="ECO:0000256" key="1">
    <source>
        <dbReference type="SAM" id="Coils"/>
    </source>
</evidence>
<dbReference type="OrthoDB" id="427960at2759"/>
<gene>
    <name evidence="3" type="ORF">PMACD_LOCUS10441</name>
</gene>
<dbReference type="Proteomes" id="UP000663880">
    <property type="component" value="Unassembled WGS sequence"/>
</dbReference>
<organism evidence="3 4">
    <name type="scientific">Pieris macdunnoughi</name>
    <dbReference type="NCBI Taxonomy" id="345717"/>
    <lineage>
        <taxon>Eukaryota</taxon>
        <taxon>Metazoa</taxon>
        <taxon>Ecdysozoa</taxon>
        <taxon>Arthropoda</taxon>
        <taxon>Hexapoda</taxon>
        <taxon>Insecta</taxon>
        <taxon>Pterygota</taxon>
        <taxon>Neoptera</taxon>
        <taxon>Endopterygota</taxon>
        <taxon>Lepidoptera</taxon>
        <taxon>Glossata</taxon>
        <taxon>Ditrysia</taxon>
        <taxon>Papilionoidea</taxon>
        <taxon>Pieridae</taxon>
        <taxon>Pierinae</taxon>
        <taxon>Pieris</taxon>
    </lineage>
</organism>
<evidence type="ECO:0000313" key="3">
    <source>
        <dbReference type="EMBL" id="CAF4890867.1"/>
    </source>
</evidence>
<evidence type="ECO:0000313" key="4">
    <source>
        <dbReference type="Proteomes" id="UP000663880"/>
    </source>
</evidence>
<dbReference type="AlphaFoldDB" id="A0A821UII6"/>
<name>A0A821UII6_9NEOP</name>
<feature type="coiled-coil region" evidence="1">
    <location>
        <begin position="76"/>
        <end position="103"/>
    </location>
</feature>
<keyword evidence="4" id="KW-1185">Reference proteome</keyword>
<keyword evidence="1" id="KW-0175">Coiled coil</keyword>
<accession>A0A821UII6</accession>
<proteinExistence type="predicted"/>
<protein>
    <submittedName>
        <fullName evidence="3">Uncharacterized protein</fullName>
    </submittedName>
</protein>
<reference evidence="3" key="1">
    <citation type="submission" date="2021-02" db="EMBL/GenBank/DDBJ databases">
        <authorList>
            <person name="Steward A R."/>
        </authorList>
    </citation>
    <scope>NUCLEOTIDE SEQUENCE</scope>
</reference>
<sequence length="282" mass="30375">MVEQVTRSTLERQLRSARREVRRKEKLDVSEAASGAALEAERANDINDVVFKEVAAKELSEIVENLAERCLEGDEGRRLERNNIRLRARVSDLESEIGALRRDFTERTARAVEQEREMMALRMEVSGGINKQSDELAGLSVNGIREIMAGFVSEIKGELLADIMRAVGGMMNAKLDGIGDRLLLKPTIRPPLAASRVVDVGHFGGVEGSAARRGTYEVGNVAMEGVTENWSTVTGKKGKGKKLKAVPASKPSCGTSGVASSTTPLVVAVPPDPLKLPVGGQS</sequence>
<comment type="caution">
    <text evidence="3">The sequence shown here is derived from an EMBL/GenBank/DDBJ whole genome shotgun (WGS) entry which is preliminary data.</text>
</comment>
<feature type="region of interest" description="Disordered" evidence="2">
    <location>
        <begin position="236"/>
        <end position="260"/>
    </location>
</feature>